<reference evidence="1" key="1">
    <citation type="submission" date="2023-07" db="EMBL/GenBank/DDBJ databases">
        <title>Bifidobacterium aquikefiriaerophilum sp. nov. and Bifidobacterium eccum sp. nov., isolated from water kefir.</title>
        <authorList>
            <person name="Breselge S."/>
            <person name="Bellassi P."/>
            <person name="Barcenilla C."/>
            <person name="Alvarez-Ordonez A."/>
            <person name="Morelli L."/>
            <person name="Cotter P.D."/>
        </authorList>
    </citation>
    <scope>NUCLEOTIDE SEQUENCE</scope>
    <source>
        <strain evidence="1">WK048_4_13</strain>
    </source>
</reference>
<dbReference type="AlphaFoldDB" id="A0AB39UC25"/>
<sequence>MNQLFLLDGSYRDAVSTLLGKYGYAVDDYFSEKSYNRFLAGEIKTPSKRKISRTGEGLYCHHIDENKQSLIASPAAIKYFNIPFAYQRKNRLVYCNLVEHALLHILIATETSNILDCPLGQRLGIGGYMFFLRPQIIQWFIEGIAPSLQWQINCRNAALLDSESAKQLVKEMDSFLLSHYPDATQRNLDAAYENYVYGSPSGRGNLLI</sequence>
<proteinExistence type="predicted"/>
<organism evidence="1">
    <name type="scientific">Bifidobacterium fermentum</name>
    <dbReference type="NCBI Taxonomy" id="3059035"/>
    <lineage>
        <taxon>Bacteria</taxon>
        <taxon>Bacillati</taxon>
        <taxon>Actinomycetota</taxon>
        <taxon>Actinomycetes</taxon>
        <taxon>Bifidobacteriales</taxon>
        <taxon>Bifidobacteriaceae</taxon>
        <taxon>Bifidobacterium</taxon>
    </lineage>
</organism>
<name>A0AB39UC25_9BIFI</name>
<dbReference type="RefSeq" id="WP_369343104.1">
    <property type="nucleotide sequence ID" value="NZ_CP129675.1"/>
</dbReference>
<accession>A0AB39UC25</accession>
<dbReference type="EMBL" id="CP129675">
    <property type="protein sequence ID" value="XDS46494.1"/>
    <property type="molecule type" value="Genomic_DNA"/>
</dbReference>
<protein>
    <submittedName>
        <fullName evidence="1">Uncharacterized protein</fullName>
    </submittedName>
</protein>
<gene>
    <name evidence="1" type="ORF">QN217_10300</name>
</gene>
<evidence type="ECO:0000313" key="1">
    <source>
        <dbReference type="EMBL" id="XDS46494.1"/>
    </source>
</evidence>